<accession>A0AA35TXV7</accession>
<reference evidence="14" key="1">
    <citation type="submission" date="2023-03" db="EMBL/GenBank/DDBJ databases">
        <authorList>
            <person name="Steffen K."/>
            <person name="Cardenas P."/>
        </authorList>
    </citation>
    <scope>NUCLEOTIDE SEQUENCE</scope>
</reference>
<dbReference type="SUPFAM" id="SSF57783">
    <property type="entry name" value="Zinc beta-ribbon"/>
    <property type="match status" value="1"/>
</dbReference>
<dbReference type="PROSITE" id="PS00782">
    <property type="entry name" value="TFIIB"/>
    <property type="match status" value="2"/>
</dbReference>
<dbReference type="GO" id="GO:0070897">
    <property type="term" value="P:transcription preinitiation complex assembly"/>
    <property type="evidence" value="ECO:0007669"/>
    <property type="project" value="InterPro"/>
</dbReference>
<dbReference type="PANTHER" id="PTHR11618">
    <property type="entry name" value="TRANSCRIPTION INITIATION FACTOR IIB-RELATED"/>
    <property type="match status" value="1"/>
</dbReference>
<dbReference type="Gene3D" id="1.10.472.170">
    <property type="match status" value="1"/>
</dbReference>
<dbReference type="Proteomes" id="UP001174909">
    <property type="component" value="Unassembled WGS sequence"/>
</dbReference>
<name>A0AA35TXV7_GEOBA</name>
<keyword evidence="8" id="KW-0805">Transcription regulation</keyword>
<dbReference type="InterPro" id="IPR013137">
    <property type="entry name" value="Znf_TFIIB"/>
</dbReference>
<keyword evidence="9" id="KW-0804">Transcription</keyword>
<dbReference type="PRINTS" id="PR00685">
    <property type="entry name" value="TIFACTORIIB"/>
</dbReference>
<evidence type="ECO:0000313" key="15">
    <source>
        <dbReference type="Proteomes" id="UP001174909"/>
    </source>
</evidence>
<keyword evidence="10" id="KW-0539">Nucleus</keyword>
<evidence type="ECO:0000256" key="6">
    <source>
        <dbReference type="ARBA" id="ARBA00022771"/>
    </source>
</evidence>
<dbReference type="SUPFAM" id="SSF47954">
    <property type="entry name" value="Cyclin-like"/>
    <property type="match status" value="2"/>
</dbReference>
<keyword evidence="7" id="KW-0862">Zinc</keyword>
<dbReference type="InterPro" id="IPR023486">
    <property type="entry name" value="TFIIB_CS"/>
</dbReference>
<dbReference type="AlphaFoldDB" id="A0AA35TXV7"/>
<dbReference type="InterPro" id="IPR000812">
    <property type="entry name" value="TFIIB"/>
</dbReference>
<dbReference type="PANTHER" id="PTHR11618:SF13">
    <property type="entry name" value="TRANSCRIPTION INITIATION FACTOR IIB"/>
    <property type="match status" value="1"/>
</dbReference>
<evidence type="ECO:0000256" key="2">
    <source>
        <dbReference type="ARBA" id="ARBA00010857"/>
    </source>
</evidence>
<dbReference type="SMART" id="SM00385">
    <property type="entry name" value="CYCLIN"/>
    <property type="match status" value="2"/>
</dbReference>
<sequence length="324" mass="35484">MAEGRGQPKPSGSHYTNVVECRHHPGAPLIEDHAAGDMICQECGLVVGERVIDVSSEWRTFSNDNTSADRSRVGATENPLLDGGELTTYIGTVATKPGSPDNSASFSQWQKKGMSATDRGLVNAFKDIATMADKLNLPRIIVDRCNALFKQVHEEKHLKGRANDAVAAACLYIACRQEEVPRSFKEICAVSRHPKKEIGKCFKLITRQSNPILCTPVTSSDFMSRYCTNLQLPTSVQKAASHIAKKAVDMDLAPGRVYLSVAAAAIYMASQASDLKKTQKEVGDVVGVADSTIRQSYRLLYPQRDQLFPKDFAFSTPLESLPKH</sequence>
<feature type="domain" description="TFIIB-type" evidence="13">
    <location>
        <begin position="17"/>
        <end position="48"/>
    </location>
</feature>
<protein>
    <recommendedName>
        <fullName evidence="3">Transcription initiation factor IIB</fullName>
    </recommendedName>
    <alternativeName>
        <fullName evidence="11">General transcription factor TFIIB</fullName>
    </alternativeName>
</protein>
<evidence type="ECO:0000256" key="7">
    <source>
        <dbReference type="ARBA" id="ARBA00022833"/>
    </source>
</evidence>
<evidence type="ECO:0000256" key="5">
    <source>
        <dbReference type="ARBA" id="ARBA00022737"/>
    </source>
</evidence>
<keyword evidence="15" id="KW-1185">Reference proteome</keyword>
<dbReference type="GO" id="GO:0016251">
    <property type="term" value="F:RNA polymerase II general transcription initiation factor activity"/>
    <property type="evidence" value="ECO:0007669"/>
    <property type="project" value="TreeGrafter"/>
</dbReference>
<dbReference type="PROSITE" id="PS51134">
    <property type="entry name" value="ZF_TFIIB"/>
    <property type="match status" value="1"/>
</dbReference>
<evidence type="ECO:0000256" key="1">
    <source>
        <dbReference type="ARBA" id="ARBA00004123"/>
    </source>
</evidence>
<keyword evidence="4" id="KW-0479">Metal-binding</keyword>
<dbReference type="FunFam" id="1.10.472.170:FF:000001">
    <property type="entry name" value="Transcription initiation factor IIB"/>
    <property type="match status" value="1"/>
</dbReference>
<dbReference type="EMBL" id="CASHTH010004314">
    <property type="protein sequence ID" value="CAI8055877.1"/>
    <property type="molecule type" value="Genomic_DNA"/>
</dbReference>
<dbReference type="FunFam" id="1.10.472.10:FF:000019">
    <property type="entry name" value="transcription initiation factor IIB"/>
    <property type="match status" value="1"/>
</dbReference>
<organism evidence="14 15">
    <name type="scientific">Geodia barretti</name>
    <name type="common">Barrett's horny sponge</name>
    <dbReference type="NCBI Taxonomy" id="519541"/>
    <lineage>
        <taxon>Eukaryota</taxon>
        <taxon>Metazoa</taxon>
        <taxon>Porifera</taxon>
        <taxon>Demospongiae</taxon>
        <taxon>Heteroscleromorpha</taxon>
        <taxon>Tetractinellida</taxon>
        <taxon>Astrophorina</taxon>
        <taxon>Geodiidae</taxon>
        <taxon>Geodia</taxon>
    </lineage>
</organism>
<gene>
    <name evidence="14" type="ORF">GBAR_LOCUS30466</name>
</gene>
<dbReference type="CDD" id="cd20551">
    <property type="entry name" value="CYCLIN_TFIIB_rpt1"/>
    <property type="match status" value="1"/>
</dbReference>
<dbReference type="GO" id="GO:0097550">
    <property type="term" value="C:transcription preinitiation complex"/>
    <property type="evidence" value="ECO:0007669"/>
    <property type="project" value="TreeGrafter"/>
</dbReference>
<evidence type="ECO:0000256" key="10">
    <source>
        <dbReference type="ARBA" id="ARBA00023242"/>
    </source>
</evidence>
<comment type="subcellular location">
    <subcellularLocation>
        <location evidence="1">Nucleus</location>
    </subcellularLocation>
</comment>
<keyword evidence="6 12" id="KW-0863">Zinc-finger</keyword>
<dbReference type="Pfam" id="PF08271">
    <property type="entry name" value="Zn_Ribbon_TF"/>
    <property type="match status" value="1"/>
</dbReference>
<dbReference type="Pfam" id="PF00382">
    <property type="entry name" value="TFIIB"/>
    <property type="match status" value="2"/>
</dbReference>
<evidence type="ECO:0000256" key="12">
    <source>
        <dbReference type="PROSITE-ProRule" id="PRU00469"/>
    </source>
</evidence>
<dbReference type="Gene3D" id="1.10.472.10">
    <property type="entry name" value="Cyclin-like"/>
    <property type="match status" value="1"/>
</dbReference>
<proteinExistence type="inferred from homology"/>
<dbReference type="InterPro" id="IPR013763">
    <property type="entry name" value="Cyclin-like_dom"/>
</dbReference>
<evidence type="ECO:0000256" key="9">
    <source>
        <dbReference type="ARBA" id="ARBA00023163"/>
    </source>
</evidence>
<keyword evidence="5" id="KW-0677">Repeat</keyword>
<dbReference type="GO" id="GO:0017025">
    <property type="term" value="F:TBP-class protein binding"/>
    <property type="evidence" value="ECO:0007669"/>
    <property type="project" value="InterPro"/>
</dbReference>
<evidence type="ECO:0000259" key="13">
    <source>
        <dbReference type="PROSITE" id="PS51134"/>
    </source>
</evidence>
<dbReference type="GO" id="GO:0008270">
    <property type="term" value="F:zinc ion binding"/>
    <property type="evidence" value="ECO:0007669"/>
    <property type="project" value="UniProtKB-KW"/>
</dbReference>
<comment type="similarity">
    <text evidence="2">Belongs to the TFIIB family.</text>
</comment>
<dbReference type="GO" id="GO:0006367">
    <property type="term" value="P:transcription initiation at RNA polymerase II promoter"/>
    <property type="evidence" value="ECO:0007669"/>
    <property type="project" value="TreeGrafter"/>
</dbReference>
<comment type="caution">
    <text evidence="14">The sequence shown here is derived from an EMBL/GenBank/DDBJ whole genome shotgun (WGS) entry which is preliminary data.</text>
</comment>
<dbReference type="InterPro" id="IPR013150">
    <property type="entry name" value="TFIIB_cyclin"/>
</dbReference>
<evidence type="ECO:0000256" key="8">
    <source>
        <dbReference type="ARBA" id="ARBA00023015"/>
    </source>
</evidence>
<dbReference type="FunFam" id="1.10.472.10:FF:000008">
    <property type="entry name" value="Transcription initiation factor IIB"/>
    <property type="match status" value="1"/>
</dbReference>
<evidence type="ECO:0000256" key="11">
    <source>
        <dbReference type="ARBA" id="ARBA00031706"/>
    </source>
</evidence>
<evidence type="ECO:0000256" key="4">
    <source>
        <dbReference type="ARBA" id="ARBA00022723"/>
    </source>
</evidence>
<dbReference type="InterPro" id="IPR036915">
    <property type="entry name" value="Cyclin-like_sf"/>
</dbReference>
<dbReference type="GO" id="GO:0005634">
    <property type="term" value="C:nucleus"/>
    <property type="evidence" value="ECO:0007669"/>
    <property type="project" value="UniProtKB-SubCell"/>
</dbReference>
<evidence type="ECO:0000313" key="14">
    <source>
        <dbReference type="EMBL" id="CAI8055877.1"/>
    </source>
</evidence>
<evidence type="ECO:0000256" key="3">
    <source>
        <dbReference type="ARBA" id="ARBA00013932"/>
    </source>
</evidence>
<dbReference type="CDD" id="cd20552">
    <property type="entry name" value="CYCLIN_TFIIB_rpt2"/>
    <property type="match status" value="1"/>
</dbReference>